<proteinExistence type="predicted"/>
<feature type="region of interest" description="Disordered" evidence="1">
    <location>
        <begin position="123"/>
        <end position="159"/>
    </location>
</feature>
<feature type="domain" description="CzcB-like C-terminal circularly permuted SH3-like" evidence="3">
    <location>
        <begin position="71"/>
        <end position="128"/>
    </location>
</feature>
<dbReference type="Proteomes" id="UP001276150">
    <property type="component" value="Unassembled WGS sequence"/>
</dbReference>
<dbReference type="InterPro" id="IPR058792">
    <property type="entry name" value="Beta-barrel_RND_2"/>
</dbReference>
<comment type="caution">
    <text evidence="4">The sequence shown here is derived from an EMBL/GenBank/DDBJ whole genome shotgun (WGS) entry which is preliminary data.</text>
</comment>
<protein>
    <submittedName>
        <fullName evidence="4">HlyD family secretion protein</fullName>
    </submittedName>
</protein>
<reference evidence="4 5" key="1">
    <citation type="submission" date="2022-11" db="EMBL/GenBank/DDBJ databases">
        <title>Deinococcus ZS9-10, Low Temperature and Draught-tolerating, UV-resistant Bacteria from Continental Antarctica.</title>
        <authorList>
            <person name="Cheng L."/>
        </authorList>
    </citation>
    <scope>NUCLEOTIDE SEQUENCE [LARGE SCALE GENOMIC DNA]</scope>
    <source>
        <strain evidence="4 5">ZS9-10</strain>
    </source>
</reference>
<sequence>MQAGQAASVTLDAYDGQTFTGKVVRVSPGAAQSSGISVFTATVSLTNPDGQLRSGMTAEAEIIQSEDRGLLVPNKAIQTVRDRSYVEVPGAEGAEPERVRVTTGATDGTNTVVTDGLEAGQEVTVPGSTRNTTGGSGTTRTNNGGFGGGVPGGGFGGGR</sequence>
<dbReference type="Pfam" id="PF25975">
    <property type="entry name" value="CzcB_C"/>
    <property type="match status" value="1"/>
</dbReference>
<dbReference type="Gene3D" id="2.40.30.170">
    <property type="match status" value="1"/>
</dbReference>
<evidence type="ECO:0000259" key="3">
    <source>
        <dbReference type="Pfam" id="PF25975"/>
    </source>
</evidence>
<feature type="domain" description="CusB-like beta-barrel" evidence="2">
    <location>
        <begin position="2"/>
        <end position="63"/>
    </location>
</feature>
<dbReference type="Gene3D" id="2.40.420.20">
    <property type="match status" value="1"/>
</dbReference>
<gene>
    <name evidence="4" type="ORF">ORD21_16855</name>
</gene>
<dbReference type="RefSeq" id="WP_317641621.1">
    <property type="nucleotide sequence ID" value="NZ_JAPMIV010000053.1"/>
</dbReference>
<name>A0ABU4DWF6_9DEIO</name>
<feature type="compositionally biased region" description="Low complexity" evidence="1">
    <location>
        <begin position="126"/>
        <end position="143"/>
    </location>
</feature>
<dbReference type="Pfam" id="PF25954">
    <property type="entry name" value="Beta-barrel_RND_2"/>
    <property type="match status" value="1"/>
</dbReference>
<evidence type="ECO:0000313" key="4">
    <source>
        <dbReference type="EMBL" id="MDV6376267.1"/>
    </source>
</evidence>
<dbReference type="InterPro" id="IPR058649">
    <property type="entry name" value="CzcB_C"/>
</dbReference>
<dbReference type="EMBL" id="JAPMIV010000053">
    <property type="protein sequence ID" value="MDV6376267.1"/>
    <property type="molecule type" value="Genomic_DNA"/>
</dbReference>
<dbReference type="PANTHER" id="PTHR30469:SF33">
    <property type="entry name" value="SLR1207 PROTEIN"/>
    <property type="match status" value="1"/>
</dbReference>
<evidence type="ECO:0000313" key="5">
    <source>
        <dbReference type="Proteomes" id="UP001276150"/>
    </source>
</evidence>
<organism evidence="4 5">
    <name type="scientific">Deinococcus arenicola</name>
    <dbReference type="NCBI Taxonomy" id="2994950"/>
    <lineage>
        <taxon>Bacteria</taxon>
        <taxon>Thermotogati</taxon>
        <taxon>Deinococcota</taxon>
        <taxon>Deinococci</taxon>
        <taxon>Deinococcales</taxon>
        <taxon>Deinococcaceae</taxon>
        <taxon>Deinococcus</taxon>
    </lineage>
</organism>
<evidence type="ECO:0000256" key="1">
    <source>
        <dbReference type="SAM" id="MobiDB-lite"/>
    </source>
</evidence>
<feature type="compositionally biased region" description="Gly residues" evidence="1">
    <location>
        <begin position="144"/>
        <end position="159"/>
    </location>
</feature>
<dbReference type="PANTHER" id="PTHR30469">
    <property type="entry name" value="MULTIDRUG RESISTANCE PROTEIN MDTA"/>
    <property type="match status" value="1"/>
</dbReference>
<accession>A0ABU4DWF6</accession>
<evidence type="ECO:0000259" key="2">
    <source>
        <dbReference type="Pfam" id="PF25954"/>
    </source>
</evidence>
<keyword evidence="5" id="KW-1185">Reference proteome</keyword>